<dbReference type="RefSeq" id="WP_006806354.1">
    <property type="nucleotide sequence ID" value="NZ_AP019822.1"/>
</dbReference>
<gene>
    <name evidence="5" type="ORF">JCM16774_0201</name>
</gene>
<accession>A0A510J7Z9</accession>
<reference evidence="5 6" key="1">
    <citation type="submission" date="2019-07" db="EMBL/GenBank/DDBJ databases">
        <title>Complete Genome Sequence of Leptotrichia goodfellowii Strain JCM 16774.</title>
        <authorList>
            <person name="Watanabe S."/>
            <person name="Cui L."/>
        </authorList>
    </citation>
    <scope>NUCLEOTIDE SEQUENCE [LARGE SCALE GENOMIC DNA]</scope>
    <source>
        <strain evidence="5 6">JCM16774</strain>
    </source>
</reference>
<evidence type="ECO:0000313" key="6">
    <source>
        <dbReference type="Proteomes" id="UP000321606"/>
    </source>
</evidence>
<comment type="similarity">
    <text evidence="1 3">Belongs to the UPF0122 family.</text>
</comment>
<dbReference type="PANTHER" id="PTHR40083:SF1">
    <property type="entry name" value="UPF0122 PROTEIN YLXM"/>
    <property type="match status" value="1"/>
</dbReference>
<keyword evidence="4" id="KW-0175">Coiled coil</keyword>
<dbReference type="Proteomes" id="UP000321606">
    <property type="component" value="Chromosome"/>
</dbReference>
<dbReference type="Gene3D" id="1.10.10.10">
    <property type="entry name" value="Winged helix-like DNA-binding domain superfamily/Winged helix DNA-binding domain"/>
    <property type="match status" value="1"/>
</dbReference>
<dbReference type="InterPro" id="IPR013324">
    <property type="entry name" value="RNA_pol_sigma_r3/r4-like"/>
</dbReference>
<dbReference type="HAMAP" id="MF_00245">
    <property type="entry name" value="UPF0122"/>
    <property type="match status" value="1"/>
</dbReference>
<dbReference type="InterPro" id="IPR007394">
    <property type="entry name" value="UPF0122"/>
</dbReference>
<feature type="coiled-coil region" evidence="4">
    <location>
        <begin position="29"/>
        <end position="97"/>
    </location>
</feature>
<dbReference type="KEGG" id="lgo:JCM16774_0201"/>
<dbReference type="Pfam" id="PF04297">
    <property type="entry name" value="UPF0122"/>
    <property type="match status" value="1"/>
</dbReference>
<evidence type="ECO:0000256" key="1">
    <source>
        <dbReference type="ARBA" id="ARBA00008720"/>
    </source>
</evidence>
<name>A0A510J7Z9_9FUSO</name>
<comment type="function">
    <text evidence="2 3">Might take part in the signal recognition particle (SRP) pathway. This is inferred from the conservation of its genetic proximity to ftsY/ffh. May be a regulatory protein.</text>
</comment>
<dbReference type="STRING" id="714315.GCA_000516535_00216"/>
<organism evidence="5 6">
    <name type="scientific">Pseudoleptotrichia goodfellowii</name>
    <dbReference type="NCBI Taxonomy" id="157692"/>
    <lineage>
        <taxon>Bacteria</taxon>
        <taxon>Fusobacteriati</taxon>
        <taxon>Fusobacteriota</taxon>
        <taxon>Fusobacteriia</taxon>
        <taxon>Fusobacteriales</taxon>
        <taxon>Leptotrichiaceae</taxon>
        <taxon>Pseudoleptotrichia</taxon>
    </lineage>
</organism>
<dbReference type="SUPFAM" id="SSF88659">
    <property type="entry name" value="Sigma3 and sigma4 domains of RNA polymerase sigma factors"/>
    <property type="match status" value="1"/>
</dbReference>
<dbReference type="AlphaFoldDB" id="A0A510J7Z9"/>
<proteinExistence type="inferred from homology"/>
<dbReference type="EMBL" id="AP019822">
    <property type="protein sequence ID" value="BBM35294.1"/>
    <property type="molecule type" value="Genomic_DNA"/>
</dbReference>
<protein>
    <recommendedName>
        <fullName evidence="3">UPF0122 protein JCM16774_0201</fullName>
    </recommendedName>
</protein>
<evidence type="ECO:0000256" key="3">
    <source>
        <dbReference type="HAMAP-Rule" id="MF_00245"/>
    </source>
</evidence>
<evidence type="ECO:0000256" key="4">
    <source>
        <dbReference type="SAM" id="Coils"/>
    </source>
</evidence>
<dbReference type="InterPro" id="IPR054831">
    <property type="entry name" value="UPF0122_fam_protein"/>
</dbReference>
<evidence type="ECO:0000313" key="5">
    <source>
        <dbReference type="EMBL" id="BBM35294.1"/>
    </source>
</evidence>
<dbReference type="OrthoDB" id="6392at2"/>
<dbReference type="PANTHER" id="PTHR40083">
    <property type="entry name" value="UPF0122 PROTEIN CBO2450/CLC_2298"/>
    <property type="match status" value="1"/>
</dbReference>
<sequence>MDKLDDFLRYSTLFLYYGELFSQRQKQYLELYLEENESLSEIAEKYEITRQAVFDNIKRGFKQLDEYEKKLGMFEREKELKKKLENLKNDFTKENLEKIIEDFDYNEVL</sequence>
<dbReference type="InterPro" id="IPR036388">
    <property type="entry name" value="WH-like_DNA-bd_sf"/>
</dbReference>
<evidence type="ECO:0000256" key="2">
    <source>
        <dbReference type="ARBA" id="ARBA00024764"/>
    </source>
</evidence>
<dbReference type="NCBIfam" id="NF045758">
    <property type="entry name" value="YlxM"/>
    <property type="match status" value="1"/>
</dbReference>